<feature type="signal peptide" evidence="2">
    <location>
        <begin position="1"/>
        <end position="28"/>
    </location>
</feature>
<gene>
    <name evidence="3" type="ORF">DZ860_16005</name>
</gene>
<feature type="chain" id="PRO_5017205613" description="ATPase" evidence="2">
    <location>
        <begin position="29"/>
        <end position="189"/>
    </location>
</feature>
<proteinExistence type="predicted"/>
<dbReference type="AlphaFoldDB" id="A0A3A6QAU9"/>
<protein>
    <recommendedName>
        <fullName evidence="5">ATPase</fullName>
    </recommendedName>
</protein>
<evidence type="ECO:0008006" key="5">
    <source>
        <dbReference type="Google" id="ProtNLM"/>
    </source>
</evidence>
<sequence length="189" mass="22454">MKPQSRLFRFLLHCVLFSAFTFPTYSWAMKCNPTDWNIVLKAQKKVDVRYNIHAVRFNQLLSIHQQRTLLHQEFTSQELQTFWHPDKTDMHLTMRTQMKATREAVEQTETEISKINNSLSDIYLTRKNWKSISQHCEQQGQTINMISSEHYVSMNQEIINDIKQLKKKLSTIKQQYLNEIAALENSYPD</sequence>
<keyword evidence="2" id="KW-0732">Signal</keyword>
<organism evidence="3 4">
    <name type="scientific">Vibrio sinensis</name>
    <dbReference type="NCBI Taxonomy" id="2302434"/>
    <lineage>
        <taxon>Bacteria</taxon>
        <taxon>Pseudomonadati</taxon>
        <taxon>Pseudomonadota</taxon>
        <taxon>Gammaproteobacteria</taxon>
        <taxon>Vibrionales</taxon>
        <taxon>Vibrionaceae</taxon>
        <taxon>Vibrio</taxon>
    </lineage>
</organism>
<name>A0A3A6QAU9_9VIBR</name>
<reference evidence="3 4" key="1">
    <citation type="submission" date="2018-08" db="EMBL/GenBank/DDBJ databases">
        <title>Vibrio isolated from the Eastern China Marginal Seas.</title>
        <authorList>
            <person name="Li Y."/>
        </authorList>
    </citation>
    <scope>NUCLEOTIDE SEQUENCE [LARGE SCALE GENOMIC DNA]</scope>
    <source>
        <strain evidence="3 4">BEI233</strain>
    </source>
</reference>
<keyword evidence="1" id="KW-0175">Coiled coil</keyword>
<accession>A0A3A6QAU9</accession>
<evidence type="ECO:0000313" key="3">
    <source>
        <dbReference type="EMBL" id="RJX68942.1"/>
    </source>
</evidence>
<evidence type="ECO:0000256" key="2">
    <source>
        <dbReference type="SAM" id="SignalP"/>
    </source>
</evidence>
<feature type="coiled-coil region" evidence="1">
    <location>
        <begin position="155"/>
        <end position="186"/>
    </location>
</feature>
<dbReference type="EMBL" id="QVMU01000017">
    <property type="protein sequence ID" value="RJX68942.1"/>
    <property type="molecule type" value="Genomic_DNA"/>
</dbReference>
<dbReference type="Proteomes" id="UP000273252">
    <property type="component" value="Unassembled WGS sequence"/>
</dbReference>
<evidence type="ECO:0000313" key="4">
    <source>
        <dbReference type="Proteomes" id="UP000273252"/>
    </source>
</evidence>
<comment type="caution">
    <text evidence="3">The sequence shown here is derived from an EMBL/GenBank/DDBJ whole genome shotgun (WGS) entry which is preliminary data.</text>
</comment>
<evidence type="ECO:0000256" key="1">
    <source>
        <dbReference type="SAM" id="Coils"/>
    </source>
</evidence>
<keyword evidence="4" id="KW-1185">Reference proteome</keyword>